<keyword evidence="4 6" id="KW-1133">Transmembrane helix</keyword>
<protein>
    <submittedName>
        <fullName evidence="9">Permease prefix domain 2-containing transporter</fullName>
    </submittedName>
</protein>
<evidence type="ECO:0000313" key="9">
    <source>
        <dbReference type="EMBL" id="WKN38893.1"/>
    </source>
</evidence>
<dbReference type="InterPro" id="IPR003838">
    <property type="entry name" value="ABC3_permease_C"/>
</dbReference>
<dbReference type="AlphaFoldDB" id="A0AA49GR08"/>
<evidence type="ECO:0000256" key="5">
    <source>
        <dbReference type="ARBA" id="ARBA00023136"/>
    </source>
</evidence>
<dbReference type="PANTHER" id="PTHR30572:SF18">
    <property type="entry name" value="ABC-TYPE MACROLIDE FAMILY EXPORT SYSTEM PERMEASE COMPONENT 2"/>
    <property type="match status" value="1"/>
</dbReference>
<keyword evidence="5 6" id="KW-0472">Membrane</keyword>
<comment type="subcellular location">
    <subcellularLocation>
        <location evidence="1">Cell membrane</location>
        <topology evidence="1">Multi-pass membrane protein</topology>
    </subcellularLocation>
</comment>
<evidence type="ECO:0000256" key="4">
    <source>
        <dbReference type="ARBA" id="ARBA00022989"/>
    </source>
</evidence>
<feature type="domain" description="ABC3 transporter permease C-terminal" evidence="7">
    <location>
        <begin position="359"/>
        <end position="470"/>
    </location>
</feature>
<feature type="domain" description="ABC3 transporter permease C-terminal" evidence="7">
    <location>
        <begin position="738"/>
        <end position="847"/>
    </location>
</feature>
<accession>A0AA49GR08</accession>
<evidence type="ECO:0000256" key="3">
    <source>
        <dbReference type="ARBA" id="ARBA00022692"/>
    </source>
</evidence>
<proteinExistence type="predicted"/>
<sequence length="858" mass="96056">MDQNHPNPIPPRWADQLLEGFCAPHLLEEVQGDLHEMYGEWVTEHGVRKAKWLYVVHTIKFFRPFTMRKKLILPTNTLDMLKNYLIIAWRNLLIHRLYSFLNITGLAVGLACGILLLLWIKHEFSYDKFHQNLSSIHLMMKNEMLGGQIRTGDATPAPLAATLRDQLPEIRYAACTGAGGQKLFSLGEKSEYASGIYAEPDFFNIMTYPAVSGDPAAALRDLGSLVITESTARNWFDEADPIGKMVRLNNTHDFQVAAVIRDVPSNSTLHFEVVLPFQLYEQENKPKWDNYSFMTWVLLQPNTDLEALAGKVKDLLTPKLDEEVPDLFAYPLADMHLFSSFKNGKPDGGKIEMVTMLGFLCFFIVLIACINFMNLATARSERRAREVGVRKVMGALRWLIIGQFLSEALIITFLGLALSILLVNLGLPAFNQLAGLSLSLDFSNWQIWSMLLGLGLITGLVAGSYPAFFLSAFQPVRVLKGVIATGKKVAWLRKGLVTFQFFISIFFIITTIVIYQQLDYIQHRPLGYEQENLIEIPAQGDMGQRYEVVKHDLLQLPGVSSVSAGTDNLLRMGGGITGFQWPGKTPEQDFNITVTWVHYDWVETAGLSMAEGRDFSPEFGSDSLACLLNEAAVKQMQLKEPIGTVVGGNSAVIGVVKDFVYNNPNSAPHPMVAFLGKQGLSHFFVRFQNDQDWRQRLAQIEQVVKTHNPDYPFEFHFTKDEYQRSFDEMRAGGHMTTLFSGLAIFIACLGLVGLSAFVAEQRKKEIGIRKVLGATVSHVSFSLSRDFFQPVAWAFILAAPVAGWAMQQMLDGADYRIELSWWIFALAGVLALIIAMLTVGFQSVKAALANPVDSLRNE</sequence>
<evidence type="ECO:0000259" key="7">
    <source>
        <dbReference type="Pfam" id="PF02687"/>
    </source>
</evidence>
<dbReference type="NCBIfam" id="NF038404">
    <property type="entry name" value="perm_prefix_2"/>
    <property type="match status" value="1"/>
</dbReference>
<gene>
    <name evidence="9" type="ORF">K4G66_09275</name>
</gene>
<name>A0AA49GR08_9BACT</name>
<dbReference type="GO" id="GO:0005886">
    <property type="term" value="C:plasma membrane"/>
    <property type="evidence" value="ECO:0007669"/>
    <property type="project" value="UniProtKB-SubCell"/>
</dbReference>
<evidence type="ECO:0000256" key="1">
    <source>
        <dbReference type="ARBA" id="ARBA00004651"/>
    </source>
</evidence>
<feature type="transmembrane region" description="Helical" evidence="6">
    <location>
        <begin position="738"/>
        <end position="759"/>
    </location>
</feature>
<feature type="domain" description="MacB-like periplasmic core" evidence="8">
    <location>
        <begin position="99"/>
        <end position="314"/>
    </location>
</feature>
<keyword evidence="3 6" id="KW-0812">Transmembrane</keyword>
<feature type="transmembrane region" description="Helical" evidence="6">
    <location>
        <begin position="447"/>
        <end position="470"/>
    </location>
</feature>
<dbReference type="GO" id="GO:0022857">
    <property type="term" value="F:transmembrane transporter activity"/>
    <property type="evidence" value="ECO:0007669"/>
    <property type="project" value="TreeGrafter"/>
</dbReference>
<dbReference type="PANTHER" id="PTHR30572">
    <property type="entry name" value="MEMBRANE COMPONENT OF TRANSPORTER-RELATED"/>
    <property type="match status" value="1"/>
</dbReference>
<feature type="transmembrane region" description="Helical" evidence="6">
    <location>
        <begin position="819"/>
        <end position="841"/>
    </location>
</feature>
<evidence type="ECO:0000256" key="2">
    <source>
        <dbReference type="ARBA" id="ARBA00022475"/>
    </source>
</evidence>
<feature type="transmembrane region" description="Helical" evidence="6">
    <location>
        <begin position="353"/>
        <end position="377"/>
    </location>
</feature>
<dbReference type="InterPro" id="IPR047699">
    <property type="entry name" value="Permease_put_prefix"/>
</dbReference>
<dbReference type="Pfam" id="PF02687">
    <property type="entry name" value="FtsX"/>
    <property type="match status" value="2"/>
</dbReference>
<dbReference type="EMBL" id="CP120682">
    <property type="protein sequence ID" value="WKN38893.1"/>
    <property type="molecule type" value="Genomic_DNA"/>
</dbReference>
<reference evidence="9" key="2">
    <citation type="journal article" date="2024" name="Antonie Van Leeuwenhoek">
        <title>Roseihalotalea indica gen. nov., sp. nov., a halophilic Bacteroidetes from mesopelagic Southwest Indian Ocean with higher carbohydrate metabolic potential.</title>
        <authorList>
            <person name="Chen B."/>
            <person name="Zhang M."/>
            <person name="Lin D."/>
            <person name="Ye J."/>
            <person name="Tang K."/>
        </authorList>
    </citation>
    <scope>NUCLEOTIDE SEQUENCE</scope>
    <source>
        <strain evidence="9">TK19036</strain>
    </source>
</reference>
<feature type="transmembrane region" description="Helical" evidence="6">
    <location>
        <begin position="491"/>
        <end position="515"/>
    </location>
</feature>
<feature type="transmembrane region" description="Helical" evidence="6">
    <location>
        <begin position="97"/>
        <end position="120"/>
    </location>
</feature>
<dbReference type="InterPro" id="IPR025857">
    <property type="entry name" value="MacB_PCD"/>
</dbReference>
<evidence type="ECO:0000259" key="8">
    <source>
        <dbReference type="Pfam" id="PF12704"/>
    </source>
</evidence>
<feature type="transmembrane region" description="Helical" evidence="6">
    <location>
        <begin position="787"/>
        <end position="807"/>
    </location>
</feature>
<evidence type="ECO:0000256" key="6">
    <source>
        <dbReference type="SAM" id="Phobius"/>
    </source>
</evidence>
<reference evidence="9" key="1">
    <citation type="journal article" date="2023" name="Comput. Struct. Biotechnol. J.">
        <title>Discovery of a novel marine Bacteroidetes with a rich repertoire of carbohydrate-active enzymes.</title>
        <authorList>
            <person name="Chen B."/>
            <person name="Liu G."/>
            <person name="Chen Q."/>
            <person name="Wang H."/>
            <person name="Liu L."/>
            <person name="Tang K."/>
        </authorList>
    </citation>
    <scope>NUCLEOTIDE SEQUENCE</scope>
    <source>
        <strain evidence="9">TK19036</strain>
    </source>
</reference>
<dbReference type="Pfam" id="PF12704">
    <property type="entry name" value="MacB_PCD"/>
    <property type="match status" value="1"/>
</dbReference>
<dbReference type="InterPro" id="IPR050250">
    <property type="entry name" value="Macrolide_Exporter_MacB"/>
</dbReference>
<organism evidence="9">
    <name type="scientific">Roseihalotalea indica</name>
    <dbReference type="NCBI Taxonomy" id="2867963"/>
    <lineage>
        <taxon>Bacteria</taxon>
        <taxon>Pseudomonadati</taxon>
        <taxon>Bacteroidota</taxon>
        <taxon>Cytophagia</taxon>
        <taxon>Cytophagales</taxon>
        <taxon>Catalimonadaceae</taxon>
        <taxon>Roseihalotalea</taxon>
    </lineage>
</organism>
<keyword evidence="2" id="KW-1003">Cell membrane</keyword>
<feature type="transmembrane region" description="Helical" evidence="6">
    <location>
        <begin position="398"/>
        <end position="427"/>
    </location>
</feature>